<dbReference type="PANTHER" id="PTHR42060">
    <property type="entry name" value="NHL REPEAT-CONTAINING PROTEIN-RELATED"/>
    <property type="match status" value="1"/>
</dbReference>
<dbReference type="InterPro" id="IPR011042">
    <property type="entry name" value="6-blade_b-propeller_TolB-like"/>
</dbReference>
<accession>A0A9P4K7K5</accession>
<dbReference type="OrthoDB" id="9977941at2759"/>
<dbReference type="InterPro" id="IPR052998">
    <property type="entry name" value="Hetero-Diels-Alderase-like"/>
</dbReference>
<organism evidence="1 2">
    <name type="scientific">Lojkania enalia</name>
    <dbReference type="NCBI Taxonomy" id="147567"/>
    <lineage>
        <taxon>Eukaryota</taxon>
        <taxon>Fungi</taxon>
        <taxon>Dikarya</taxon>
        <taxon>Ascomycota</taxon>
        <taxon>Pezizomycotina</taxon>
        <taxon>Dothideomycetes</taxon>
        <taxon>Pleosporomycetidae</taxon>
        <taxon>Pleosporales</taxon>
        <taxon>Pleosporales incertae sedis</taxon>
        <taxon>Lojkania</taxon>
    </lineage>
</organism>
<dbReference type="SUPFAM" id="SSF63829">
    <property type="entry name" value="Calcium-dependent phosphotriesterase"/>
    <property type="match status" value="1"/>
</dbReference>
<name>A0A9P4K7K5_9PLEO</name>
<gene>
    <name evidence="1" type="ORF">CC78DRAFT_545207</name>
</gene>
<comment type="caution">
    <text evidence="1">The sequence shown here is derived from an EMBL/GenBank/DDBJ whole genome shotgun (WGS) entry which is preliminary data.</text>
</comment>
<protein>
    <submittedName>
        <fullName evidence="1">Uncharacterized protein</fullName>
    </submittedName>
</protein>
<dbReference type="Proteomes" id="UP000800093">
    <property type="component" value="Unassembled WGS sequence"/>
</dbReference>
<proteinExistence type="predicted"/>
<evidence type="ECO:0000313" key="1">
    <source>
        <dbReference type="EMBL" id="KAF2263241.1"/>
    </source>
</evidence>
<keyword evidence="2" id="KW-1185">Reference proteome</keyword>
<dbReference type="PANTHER" id="PTHR42060:SF3">
    <property type="entry name" value="SMP-30_GLUCONOLACTONASE_LRE-LIKE REGION DOMAIN-CONTAINING PROTEIN"/>
    <property type="match status" value="1"/>
</dbReference>
<evidence type="ECO:0000313" key="2">
    <source>
        <dbReference type="Proteomes" id="UP000800093"/>
    </source>
</evidence>
<dbReference type="Gene3D" id="2.120.10.30">
    <property type="entry name" value="TolB, C-terminal domain"/>
    <property type="match status" value="1"/>
</dbReference>
<reference evidence="2" key="1">
    <citation type="journal article" date="2020" name="Stud. Mycol.">
        <title>101 Dothideomycetes genomes: A test case for predicting lifestyles and emergence of pathogens.</title>
        <authorList>
            <person name="Haridas S."/>
            <person name="Albert R."/>
            <person name="Binder M."/>
            <person name="Bloem J."/>
            <person name="LaButti K."/>
            <person name="Salamov A."/>
            <person name="Andreopoulos B."/>
            <person name="Baker S."/>
            <person name="Barry K."/>
            <person name="Bills G."/>
            <person name="Bluhm B."/>
            <person name="Cannon C."/>
            <person name="Castanera R."/>
            <person name="Culley D."/>
            <person name="Daum C."/>
            <person name="Ezra D."/>
            <person name="Gonzalez J."/>
            <person name="Henrissat B."/>
            <person name="Kuo A."/>
            <person name="Liang C."/>
            <person name="Lipzen A."/>
            <person name="Lutzoni F."/>
            <person name="Magnuson J."/>
            <person name="Mondo S."/>
            <person name="Nolan M."/>
            <person name="Ohm R."/>
            <person name="Pangilinan J."/>
            <person name="Park H.-J."/>
            <person name="Ramirez L."/>
            <person name="Alfaro M."/>
            <person name="Sun H."/>
            <person name="Tritt A."/>
            <person name="Yoshinaga Y."/>
            <person name="Zwiers L.-H."/>
            <person name="Turgeon B."/>
            <person name="Goodwin S."/>
            <person name="Spatafora J."/>
            <person name="Crous P."/>
            <person name="Grigoriev I."/>
        </authorList>
    </citation>
    <scope>NUCLEOTIDE SEQUENCE [LARGE SCALE GENOMIC DNA]</scope>
    <source>
        <strain evidence="2">CBS 304.66</strain>
    </source>
</reference>
<dbReference type="EMBL" id="ML986629">
    <property type="protein sequence ID" value="KAF2263241.1"/>
    <property type="molecule type" value="Genomic_DNA"/>
</dbReference>
<dbReference type="AlphaFoldDB" id="A0A9P4K7K5"/>
<sequence>MAALNKYTLLISDSTTGKVYKPDIRARKYAVTFGDQNMKPAPCAPLPNIGINGIRVTGRYLYYVNTFANTLTRVKVNLEKRLTVEDFHIITTKLSMTDDLDVINDVEVIAQGSNFSTIAGGVGAALGRTWKDRDIVCMSTNGGGLTSPVNRTFTEEVKAVAILIK</sequence>